<dbReference type="EMBL" id="FUHW01000006">
    <property type="protein sequence ID" value="SJM48070.1"/>
    <property type="molecule type" value="Genomic_DNA"/>
</dbReference>
<feature type="transmembrane region" description="Helical" evidence="5">
    <location>
        <begin position="107"/>
        <end position="126"/>
    </location>
</feature>
<feature type="transmembrane region" description="Helical" evidence="5">
    <location>
        <begin position="84"/>
        <end position="101"/>
    </location>
</feature>
<proteinExistence type="predicted"/>
<dbReference type="GO" id="GO:0016020">
    <property type="term" value="C:membrane"/>
    <property type="evidence" value="ECO:0007669"/>
    <property type="project" value="UniProtKB-SubCell"/>
</dbReference>
<dbReference type="GO" id="GO:0016765">
    <property type="term" value="F:transferase activity, transferring alkyl or aryl (other than methyl) groups"/>
    <property type="evidence" value="ECO:0007669"/>
    <property type="project" value="InterPro"/>
</dbReference>
<evidence type="ECO:0000256" key="5">
    <source>
        <dbReference type="SAM" id="Phobius"/>
    </source>
</evidence>
<feature type="transmembrane region" description="Helical" evidence="5">
    <location>
        <begin position="229"/>
        <end position="245"/>
    </location>
</feature>
<dbReference type="AlphaFoldDB" id="A0A1R4EWN9"/>
<keyword evidence="3 5" id="KW-1133">Transmembrane helix</keyword>
<dbReference type="InterPro" id="IPR044878">
    <property type="entry name" value="UbiA_sf"/>
</dbReference>
<gene>
    <name evidence="6" type="ORF">FM101_01145</name>
</gene>
<evidence type="ECO:0000256" key="3">
    <source>
        <dbReference type="ARBA" id="ARBA00022989"/>
    </source>
</evidence>
<evidence type="ECO:0000313" key="6">
    <source>
        <dbReference type="EMBL" id="SJM48070.1"/>
    </source>
</evidence>
<evidence type="ECO:0000256" key="4">
    <source>
        <dbReference type="ARBA" id="ARBA00023136"/>
    </source>
</evidence>
<protein>
    <submittedName>
        <fullName evidence="6">Lycopene elongase</fullName>
        <ecNumber evidence="6">2.5.1.-</ecNumber>
    </submittedName>
</protein>
<dbReference type="CDD" id="cd13966">
    <property type="entry name" value="PT_UbiA_4"/>
    <property type="match status" value="1"/>
</dbReference>
<evidence type="ECO:0000256" key="1">
    <source>
        <dbReference type="ARBA" id="ARBA00004141"/>
    </source>
</evidence>
<feature type="transmembrane region" description="Helical" evidence="5">
    <location>
        <begin position="265"/>
        <end position="283"/>
    </location>
</feature>
<comment type="subcellular location">
    <subcellularLocation>
        <location evidence="1">Membrane</location>
        <topology evidence="1">Multi-pass membrane protein</topology>
    </subcellularLocation>
</comment>
<dbReference type="Gene3D" id="1.10.357.140">
    <property type="entry name" value="UbiA prenyltransferase"/>
    <property type="match status" value="1"/>
</dbReference>
<reference evidence="6 7" key="1">
    <citation type="submission" date="2017-02" db="EMBL/GenBank/DDBJ databases">
        <authorList>
            <person name="Peterson S.W."/>
        </authorList>
    </citation>
    <scope>NUCLEOTIDE SEQUENCE [LARGE SCALE GENOMIC DNA]</scope>
    <source>
        <strain evidence="6 7">B Ar 00.02</strain>
    </source>
</reference>
<dbReference type="NCBIfam" id="NF009608">
    <property type="entry name" value="PRK13105.1"/>
    <property type="match status" value="1"/>
</dbReference>
<dbReference type="InterPro" id="IPR050475">
    <property type="entry name" value="Prenyltransferase_related"/>
</dbReference>
<feature type="transmembrane region" description="Helical" evidence="5">
    <location>
        <begin position="205"/>
        <end position="222"/>
    </location>
</feature>
<keyword evidence="2 5" id="KW-0812">Transmembrane</keyword>
<organism evidence="6 7">
    <name type="scientific">Arthrobacter rhombi</name>
    <dbReference type="NCBI Taxonomy" id="71253"/>
    <lineage>
        <taxon>Bacteria</taxon>
        <taxon>Bacillati</taxon>
        <taxon>Actinomycetota</taxon>
        <taxon>Actinomycetes</taxon>
        <taxon>Micrococcales</taxon>
        <taxon>Micrococcaceae</taxon>
        <taxon>Arthrobacter</taxon>
    </lineage>
</organism>
<dbReference type="PANTHER" id="PTHR42723">
    <property type="entry name" value="CHLOROPHYLL SYNTHASE"/>
    <property type="match status" value="1"/>
</dbReference>
<name>A0A1R4EWN9_9MICC</name>
<keyword evidence="6" id="KW-0808">Transferase</keyword>
<keyword evidence="7" id="KW-1185">Reference proteome</keyword>
<dbReference type="Pfam" id="PF01040">
    <property type="entry name" value="UbiA"/>
    <property type="match status" value="1"/>
</dbReference>
<dbReference type="InterPro" id="IPR000537">
    <property type="entry name" value="UbiA_prenyltransferase"/>
</dbReference>
<feature type="transmembrane region" description="Helical" evidence="5">
    <location>
        <begin position="20"/>
        <end position="44"/>
    </location>
</feature>
<evidence type="ECO:0000256" key="2">
    <source>
        <dbReference type="ARBA" id="ARBA00022692"/>
    </source>
</evidence>
<dbReference type="RefSeq" id="WP_086994231.1">
    <property type="nucleotide sequence ID" value="NZ_FUHW01000006.1"/>
</dbReference>
<keyword evidence="4 5" id="KW-0472">Membrane</keyword>
<dbReference type="EC" id="2.5.1.-" evidence="6"/>
<accession>A0A1R4EWN9</accession>
<feature type="transmembrane region" description="Helical" evidence="5">
    <location>
        <begin position="147"/>
        <end position="172"/>
    </location>
</feature>
<sequence>MKDLIATSRPVSWVNTAYPFAAAYLLATGGMDWILVVGTLFFLLPYNLAMYGINDVFDYESDLLNPRKGGAEGAVVDRTRHRTILWAAALFALPFVVALATQGGWSANLVLLASLFAVYAYSAPVLRFKERPFLDSATSSIHFVSPALYGLVLAGATFTPGLWCLLAAYFLWGMASHAFGSVQDIVPDREAGLGSVGTVLGARPTIVAAAAAYVAAGLLMVATDWPGPLAGLLALPYAANVLQFLRVDDASSGAANHGWRRFLWLNYFTGFCVTMLLIWYVGIR</sequence>
<dbReference type="Proteomes" id="UP000195913">
    <property type="component" value="Unassembled WGS sequence"/>
</dbReference>
<evidence type="ECO:0000313" key="7">
    <source>
        <dbReference type="Proteomes" id="UP000195913"/>
    </source>
</evidence>
<dbReference type="PANTHER" id="PTHR42723:SF1">
    <property type="entry name" value="CHLOROPHYLL SYNTHASE, CHLOROPLASTIC"/>
    <property type="match status" value="1"/>
</dbReference>
<dbReference type="Gene3D" id="1.20.120.1780">
    <property type="entry name" value="UbiA prenyltransferase"/>
    <property type="match status" value="1"/>
</dbReference>